<dbReference type="Gene3D" id="3.60.10.10">
    <property type="entry name" value="Endonuclease/exonuclease/phosphatase"/>
    <property type="match status" value="1"/>
</dbReference>
<evidence type="ECO:0000313" key="3">
    <source>
        <dbReference type="Proteomes" id="UP000291343"/>
    </source>
</evidence>
<dbReference type="AlphaFoldDB" id="A0A482WFP5"/>
<dbReference type="GO" id="GO:0003824">
    <property type="term" value="F:catalytic activity"/>
    <property type="evidence" value="ECO:0007669"/>
    <property type="project" value="InterPro"/>
</dbReference>
<dbReference type="EMBL" id="QKKF02037264">
    <property type="protein sequence ID" value="RZF32288.1"/>
    <property type="molecule type" value="Genomic_DNA"/>
</dbReference>
<keyword evidence="3" id="KW-1185">Reference proteome</keyword>
<organism evidence="2 3">
    <name type="scientific">Laodelphax striatellus</name>
    <name type="common">Small brown planthopper</name>
    <name type="synonym">Delphax striatella</name>
    <dbReference type="NCBI Taxonomy" id="195883"/>
    <lineage>
        <taxon>Eukaryota</taxon>
        <taxon>Metazoa</taxon>
        <taxon>Ecdysozoa</taxon>
        <taxon>Arthropoda</taxon>
        <taxon>Hexapoda</taxon>
        <taxon>Insecta</taxon>
        <taxon>Pterygota</taxon>
        <taxon>Neoptera</taxon>
        <taxon>Paraneoptera</taxon>
        <taxon>Hemiptera</taxon>
        <taxon>Auchenorrhyncha</taxon>
        <taxon>Fulgoroidea</taxon>
        <taxon>Delphacidae</taxon>
        <taxon>Criomorphinae</taxon>
        <taxon>Laodelphax</taxon>
    </lineage>
</organism>
<proteinExistence type="predicted"/>
<gene>
    <name evidence="2" type="ORF">LSTR_LSTR001752</name>
</gene>
<evidence type="ECO:0000313" key="2">
    <source>
        <dbReference type="EMBL" id="RZF32288.1"/>
    </source>
</evidence>
<sequence length="274" mass="32028">MESHNERIIEVELEIYGREIVIIGVYGPTDDSQMQDKDEFFECLNATVEKINRRKEIILTGDLNGRTGRRANDTVIGSFGEDCLNDNGERIIELCELQNLRVLNGFYRHKDIHKFTWTQETRRLRSIIDYVVMKQKTSIRVKDVRVKRGPECGSDHRLLLARLECPWNGCKSMDQGSKGLGKGLYRGKGKKSISWICYKNKAVRELYQRRLDQQLTDFMFDSVEDIYTHIKQCMQQAALEVLGEKNEENRKYKYNLTEVTLQEIKIRKCCMKNG</sequence>
<name>A0A482WFP5_LAOST</name>
<dbReference type="Proteomes" id="UP000291343">
    <property type="component" value="Unassembled WGS sequence"/>
</dbReference>
<reference evidence="2 3" key="1">
    <citation type="journal article" date="2017" name="Gigascience">
        <title>Genome sequence of the small brown planthopper, Laodelphax striatellus.</title>
        <authorList>
            <person name="Zhu J."/>
            <person name="Jiang F."/>
            <person name="Wang X."/>
            <person name="Yang P."/>
            <person name="Bao Y."/>
            <person name="Zhao W."/>
            <person name="Wang W."/>
            <person name="Lu H."/>
            <person name="Wang Q."/>
            <person name="Cui N."/>
            <person name="Li J."/>
            <person name="Chen X."/>
            <person name="Luo L."/>
            <person name="Yu J."/>
            <person name="Kang L."/>
            <person name="Cui F."/>
        </authorList>
    </citation>
    <scope>NUCLEOTIDE SEQUENCE [LARGE SCALE GENOMIC DNA]</scope>
    <source>
        <strain evidence="2">Lst14</strain>
    </source>
</reference>
<evidence type="ECO:0000259" key="1">
    <source>
        <dbReference type="Pfam" id="PF14529"/>
    </source>
</evidence>
<dbReference type="SMR" id="A0A482WFP5"/>
<accession>A0A482WFP5</accession>
<feature type="domain" description="Endonuclease/exonuclease/phosphatase" evidence="1">
    <location>
        <begin position="20"/>
        <end position="158"/>
    </location>
</feature>
<dbReference type="STRING" id="195883.A0A482WFP5"/>
<dbReference type="InParanoid" id="A0A482WFP5"/>
<dbReference type="PANTHER" id="PTHR23227:SF67">
    <property type="entry name" value="CRANIOFACIAL DEVELOPMENT PROTEIN 2-LIKE"/>
    <property type="match status" value="1"/>
</dbReference>
<protein>
    <recommendedName>
        <fullName evidence="1">Endonuclease/exonuclease/phosphatase domain-containing protein</fullName>
    </recommendedName>
</protein>
<dbReference type="Pfam" id="PF14529">
    <property type="entry name" value="Exo_endo_phos_2"/>
    <property type="match status" value="1"/>
</dbReference>
<dbReference type="SUPFAM" id="SSF56219">
    <property type="entry name" value="DNase I-like"/>
    <property type="match status" value="1"/>
</dbReference>
<comment type="caution">
    <text evidence="2">The sequence shown here is derived from an EMBL/GenBank/DDBJ whole genome shotgun (WGS) entry which is preliminary data.</text>
</comment>
<dbReference type="InterPro" id="IPR027124">
    <property type="entry name" value="Swc5/CFDP1/2"/>
</dbReference>
<dbReference type="OrthoDB" id="6627001at2759"/>
<dbReference type="InterPro" id="IPR036691">
    <property type="entry name" value="Endo/exonu/phosph_ase_sf"/>
</dbReference>
<dbReference type="PANTHER" id="PTHR23227">
    <property type="entry name" value="BUCENTAUR RELATED"/>
    <property type="match status" value="1"/>
</dbReference>
<dbReference type="InterPro" id="IPR005135">
    <property type="entry name" value="Endo/exonuclease/phosphatase"/>
</dbReference>